<accession>A0A916KM29</accession>
<dbReference type="PANTHER" id="PTHR43393">
    <property type="entry name" value="CYTOKININ RIBOSIDE 5'-MONOPHOSPHATE PHOSPHORIBOHYDROLASE"/>
    <property type="match status" value="1"/>
</dbReference>
<dbReference type="RefSeq" id="WP_011309108.1">
    <property type="nucleotide sequence ID" value="NC_007356.1"/>
</dbReference>
<dbReference type="NCBIfam" id="TIGR00725">
    <property type="entry name" value="TIGR00725 family protein"/>
    <property type="match status" value="1"/>
</dbReference>
<dbReference type="InterPro" id="IPR041164">
    <property type="entry name" value="LDcluster4"/>
</dbReference>
<evidence type="ECO:0000313" key="1">
    <source>
        <dbReference type="EMBL" id="CAI82757.1"/>
    </source>
</evidence>
<dbReference type="EMBL" id="AJ965256">
    <property type="protein sequence ID" value="CAI82757.1"/>
    <property type="molecule type" value="Genomic_DNA"/>
</dbReference>
<proteinExistence type="predicted"/>
<evidence type="ECO:0008006" key="3">
    <source>
        <dbReference type="Google" id="ProtNLM"/>
    </source>
</evidence>
<dbReference type="Gene3D" id="3.40.50.450">
    <property type="match status" value="1"/>
</dbReference>
<organism evidence="1 2">
    <name type="scientific">Dehalococcoides mccartyi (strain CBDB1)</name>
    <dbReference type="NCBI Taxonomy" id="255470"/>
    <lineage>
        <taxon>Bacteria</taxon>
        <taxon>Bacillati</taxon>
        <taxon>Chloroflexota</taxon>
        <taxon>Dehalococcoidia</taxon>
        <taxon>Dehalococcoidales</taxon>
        <taxon>Dehalococcoidaceae</taxon>
        <taxon>Dehalococcoides</taxon>
    </lineage>
</organism>
<name>A0A916KM29_DEHMC</name>
<dbReference type="KEGG" id="deh:cbdbA574"/>
<sequence>MKNKHIFVAVIGASKATSEEARLAEEVGKELALRQVTLVCGGMGGVMEAACRGASLNGGLTIGILPGNSREEANPYVQIPIVSSIGFARNIMVVKSAQAVIAIGGAYGTLSEIAYALQIELPVIALNSWSMSQNGKSDSAVIKAENALEAVTKALDLIN</sequence>
<dbReference type="AlphaFoldDB" id="A0A916KM29"/>
<protein>
    <recommendedName>
        <fullName evidence="3">TIGR00725 family protein</fullName>
    </recommendedName>
</protein>
<dbReference type="GO" id="GO:0005829">
    <property type="term" value="C:cytosol"/>
    <property type="evidence" value="ECO:0007669"/>
    <property type="project" value="TreeGrafter"/>
</dbReference>
<dbReference type="InterPro" id="IPR052341">
    <property type="entry name" value="LOG_family_nucleotidases"/>
</dbReference>
<dbReference type="Pfam" id="PF18306">
    <property type="entry name" value="LDcluster4"/>
    <property type="match status" value="1"/>
</dbReference>
<dbReference type="InterPro" id="IPR005268">
    <property type="entry name" value="CHP00725"/>
</dbReference>
<keyword evidence="2" id="KW-1185">Reference proteome</keyword>
<dbReference type="SUPFAM" id="SSF102405">
    <property type="entry name" value="MCP/YpsA-like"/>
    <property type="match status" value="1"/>
</dbReference>
<evidence type="ECO:0000313" key="2">
    <source>
        <dbReference type="Proteomes" id="UP000000433"/>
    </source>
</evidence>
<dbReference type="Proteomes" id="UP000000433">
    <property type="component" value="Chromosome"/>
</dbReference>
<dbReference type="PANTHER" id="PTHR43393:SF3">
    <property type="entry name" value="LYSINE DECARBOXYLASE-LIKE PROTEIN"/>
    <property type="match status" value="1"/>
</dbReference>
<reference evidence="1 2" key="1">
    <citation type="journal article" date="2005" name="Nat. Biotechnol.">
        <title>Genome sequence of the chlorinated compound-respiring bacterium Dehalococcoides species strain CBDB1.</title>
        <authorList>
            <person name="Kube M."/>
            <person name="Beck A."/>
            <person name="Zinder S.H."/>
            <person name="Kuhl H."/>
            <person name="Reinhardt R."/>
            <person name="Adrian L."/>
        </authorList>
    </citation>
    <scope>NUCLEOTIDE SEQUENCE [LARGE SCALE GENOMIC DNA]</scope>
    <source>
        <strain evidence="1 2">CBDB1</strain>
    </source>
</reference>
<gene>
    <name evidence="1" type="ordered locus">cbdbA574</name>
</gene>